<dbReference type="SUPFAM" id="SSF64076">
    <property type="entry name" value="MTH938-like"/>
    <property type="match status" value="1"/>
</dbReference>
<name>A0A4Q6XUE4_9SPHN</name>
<dbReference type="InterPro" id="IPR036748">
    <property type="entry name" value="MTH938-like_sf"/>
</dbReference>
<dbReference type="Pfam" id="PF04430">
    <property type="entry name" value="DUF498"/>
    <property type="match status" value="1"/>
</dbReference>
<evidence type="ECO:0000313" key="1">
    <source>
        <dbReference type="EMBL" id="RZF63591.1"/>
    </source>
</evidence>
<dbReference type="PANTHER" id="PTHR21192:SF2">
    <property type="entry name" value="NADH DEHYDROGENASE [UBIQUINONE] 1 ALPHA SUBCOMPLEX ASSEMBLY FACTOR 3"/>
    <property type="match status" value="1"/>
</dbReference>
<accession>A0A4Q6XUE4</accession>
<dbReference type="InterPro" id="IPR007523">
    <property type="entry name" value="NDUFAF3/AAMDC"/>
</dbReference>
<protein>
    <recommendedName>
        <fullName evidence="3">Xcc1710-like domain-containing protein</fullName>
    </recommendedName>
</protein>
<organism evidence="1 2">
    <name type="scientific">Sphingomonas populi</name>
    <dbReference type="NCBI Taxonomy" id="2484750"/>
    <lineage>
        <taxon>Bacteria</taxon>
        <taxon>Pseudomonadati</taxon>
        <taxon>Pseudomonadota</taxon>
        <taxon>Alphaproteobacteria</taxon>
        <taxon>Sphingomonadales</taxon>
        <taxon>Sphingomonadaceae</taxon>
        <taxon>Sphingomonas</taxon>
    </lineage>
</organism>
<evidence type="ECO:0008006" key="3">
    <source>
        <dbReference type="Google" id="ProtNLM"/>
    </source>
</evidence>
<dbReference type="Proteomes" id="UP000292085">
    <property type="component" value="Unassembled WGS sequence"/>
</dbReference>
<dbReference type="AlphaFoldDB" id="A0A4Q6XUE4"/>
<dbReference type="Gene3D" id="3.40.1230.10">
    <property type="entry name" value="MTH938-like"/>
    <property type="match status" value="1"/>
</dbReference>
<keyword evidence="2" id="KW-1185">Reference proteome</keyword>
<dbReference type="EMBL" id="SGIS01000024">
    <property type="protein sequence ID" value="RZF63591.1"/>
    <property type="molecule type" value="Genomic_DNA"/>
</dbReference>
<reference evidence="1 2" key="1">
    <citation type="submission" date="2019-02" db="EMBL/GenBank/DDBJ databases">
        <authorList>
            <person name="Li Y."/>
        </authorList>
    </citation>
    <scope>NUCLEOTIDE SEQUENCE [LARGE SCALE GENOMIC DNA]</scope>
    <source>
        <strain evidence="1 2">3-7</strain>
    </source>
</reference>
<dbReference type="OrthoDB" id="7351393at2"/>
<gene>
    <name evidence="1" type="ORF">EWE75_15550</name>
</gene>
<sequence>MRMDREQNSDGPIVSAFSLGGFKVDDGVYRALLLTPERADGWEPPALDALTVDAVAPLLALDPKPEFLLLGTGATLVRPPVAFVRAVEALGYGIEAMDSRAAARAWAVLRGEGRWIAAALYPLS</sequence>
<dbReference type="PANTHER" id="PTHR21192">
    <property type="entry name" value="NUCLEAR PROTEIN E3-3"/>
    <property type="match status" value="1"/>
</dbReference>
<comment type="caution">
    <text evidence="1">The sequence shown here is derived from an EMBL/GenBank/DDBJ whole genome shotgun (WGS) entry which is preliminary data.</text>
</comment>
<proteinExistence type="predicted"/>
<dbReference type="RefSeq" id="WP_130159023.1">
    <property type="nucleotide sequence ID" value="NZ_SGIS01000024.1"/>
</dbReference>
<evidence type="ECO:0000313" key="2">
    <source>
        <dbReference type="Proteomes" id="UP000292085"/>
    </source>
</evidence>